<evidence type="ECO:0000313" key="1">
    <source>
        <dbReference type="EMBL" id="CAB9498235.1"/>
    </source>
</evidence>
<evidence type="ECO:0000313" key="2">
    <source>
        <dbReference type="Proteomes" id="UP001153069"/>
    </source>
</evidence>
<comment type="caution">
    <text evidence="1">The sequence shown here is derived from an EMBL/GenBank/DDBJ whole genome shotgun (WGS) entry which is preliminary data.</text>
</comment>
<protein>
    <submittedName>
        <fullName evidence="1">Uncharacterized protein</fullName>
    </submittedName>
</protein>
<dbReference type="EMBL" id="CAICTM010000033">
    <property type="protein sequence ID" value="CAB9498235.1"/>
    <property type="molecule type" value="Genomic_DNA"/>
</dbReference>
<gene>
    <name evidence="1" type="ORF">SEMRO_33_G021700.1</name>
</gene>
<name>A0A9N8H3U3_9STRA</name>
<dbReference type="Gene3D" id="2.60.40.790">
    <property type="match status" value="1"/>
</dbReference>
<dbReference type="AlphaFoldDB" id="A0A9N8H3U3"/>
<dbReference type="InterPro" id="IPR008978">
    <property type="entry name" value="HSP20-like_chaperone"/>
</dbReference>
<reference evidence="1" key="1">
    <citation type="submission" date="2020-06" db="EMBL/GenBank/DDBJ databases">
        <authorList>
            <consortium name="Plant Systems Biology data submission"/>
        </authorList>
    </citation>
    <scope>NUCLEOTIDE SEQUENCE</scope>
    <source>
        <strain evidence="1">D6</strain>
    </source>
</reference>
<proteinExistence type="predicted"/>
<keyword evidence="2" id="KW-1185">Reference proteome</keyword>
<dbReference type="Proteomes" id="UP001153069">
    <property type="component" value="Unassembled WGS sequence"/>
</dbReference>
<accession>A0A9N8H3U3</accession>
<sequence>MDHTKKSCVDAMEGSPSASDWRLSEFRTVAVSRFINSKETTAVFGPGRGSIHVSSLDYEYTYEDDTLSTTSLSSTCSDSSLTSSTSSTVITSREEELENAFNAFSVRLDDSTGNILFCVKLPAAFPVQDLTVDVQNGVLRVRAEIPSSLSSEQEHVSDVHYEDQDSISDISDVDGIFTFSTGGPGACTFYTDPEDPFVTEQSFQLNEQCVHIDQITAELDPQDQLTITVPLKAGLSGTHHHQQSIDIHHQEPSSLLESDDDRAFQVVLDVSNIQDLHVSYASWEIQVSGVRRTGTCTSMQSEEDPAFKCSIPIDTRTHDIEHLNSFLHQGHLTIIAPVNESGGSRIIGIGIQQIIERDKCSSRTCSV</sequence>
<organism evidence="1 2">
    <name type="scientific">Seminavis robusta</name>
    <dbReference type="NCBI Taxonomy" id="568900"/>
    <lineage>
        <taxon>Eukaryota</taxon>
        <taxon>Sar</taxon>
        <taxon>Stramenopiles</taxon>
        <taxon>Ochrophyta</taxon>
        <taxon>Bacillariophyta</taxon>
        <taxon>Bacillariophyceae</taxon>
        <taxon>Bacillariophycidae</taxon>
        <taxon>Naviculales</taxon>
        <taxon>Naviculaceae</taxon>
        <taxon>Seminavis</taxon>
    </lineage>
</organism>